<name>A0A6J5QES1_9CAUD</name>
<gene>
    <name evidence="2" type="ORF">UFOVP1040_23</name>
</gene>
<dbReference type="EMBL" id="LR796994">
    <property type="protein sequence ID" value="CAB4180011.1"/>
    <property type="molecule type" value="Genomic_DNA"/>
</dbReference>
<proteinExistence type="predicted"/>
<feature type="region of interest" description="Disordered" evidence="1">
    <location>
        <begin position="132"/>
        <end position="162"/>
    </location>
</feature>
<evidence type="ECO:0000313" key="2">
    <source>
        <dbReference type="EMBL" id="CAB4180011.1"/>
    </source>
</evidence>
<organism evidence="2">
    <name type="scientific">uncultured Caudovirales phage</name>
    <dbReference type="NCBI Taxonomy" id="2100421"/>
    <lineage>
        <taxon>Viruses</taxon>
        <taxon>Duplodnaviria</taxon>
        <taxon>Heunggongvirae</taxon>
        <taxon>Uroviricota</taxon>
        <taxon>Caudoviricetes</taxon>
        <taxon>Peduoviridae</taxon>
        <taxon>Maltschvirus</taxon>
        <taxon>Maltschvirus maltsch</taxon>
    </lineage>
</organism>
<reference evidence="2" key="1">
    <citation type="submission" date="2020-05" db="EMBL/GenBank/DDBJ databases">
        <authorList>
            <person name="Chiriac C."/>
            <person name="Salcher M."/>
            <person name="Ghai R."/>
            <person name="Kavagutti S V."/>
        </authorList>
    </citation>
    <scope>NUCLEOTIDE SEQUENCE</scope>
</reference>
<evidence type="ECO:0000256" key="1">
    <source>
        <dbReference type="SAM" id="MobiDB-lite"/>
    </source>
</evidence>
<feature type="region of interest" description="Disordered" evidence="1">
    <location>
        <begin position="1"/>
        <end position="38"/>
    </location>
</feature>
<sequence length="162" mass="17509">MPRKRPATPRKKAKPAVPALPAPKPAKKRTGGNPPFVPTQEQRVLVMLAKSAGYTDEQIAQVLNPPHGISVDTLTKYFRGELDRGRAVTDLNVVTNLYRTATSTTHKDATTAAIFWAKTRLGWKTGEGTSFEVKRGAGPNGEPPVSFTLRIGDGPPREDVPG</sequence>
<feature type="compositionally biased region" description="Basic residues" evidence="1">
    <location>
        <begin position="1"/>
        <end position="14"/>
    </location>
</feature>
<protein>
    <submittedName>
        <fullName evidence="2">Uncharacterized protein</fullName>
    </submittedName>
</protein>
<accession>A0A6J5QES1</accession>